<feature type="compositionally biased region" description="Polar residues" evidence="1">
    <location>
        <begin position="73"/>
        <end position="89"/>
    </location>
</feature>
<feature type="compositionally biased region" description="Low complexity" evidence="1">
    <location>
        <begin position="197"/>
        <end position="206"/>
    </location>
</feature>
<organism evidence="2 3">
    <name type="scientific">Dispira parvispora</name>
    <dbReference type="NCBI Taxonomy" id="1520584"/>
    <lineage>
        <taxon>Eukaryota</taxon>
        <taxon>Fungi</taxon>
        <taxon>Fungi incertae sedis</taxon>
        <taxon>Zoopagomycota</taxon>
        <taxon>Kickxellomycotina</taxon>
        <taxon>Dimargaritomycetes</taxon>
        <taxon>Dimargaritales</taxon>
        <taxon>Dimargaritaceae</taxon>
        <taxon>Dispira</taxon>
    </lineage>
</organism>
<dbReference type="Proteomes" id="UP001150925">
    <property type="component" value="Unassembled WGS sequence"/>
</dbReference>
<feature type="compositionally biased region" description="Polar residues" evidence="1">
    <location>
        <begin position="208"/>
        <end position="231"/>
    </location>
</feature>
<sequence length="243" mass="26098">MTAETRQLKSKQMPIGNDASSSPQLATKLQEQEKRNEILGDQNEYLTKAQRALQELVTEQQLTIAELREQLRNAATATPRPTKTLQPPSTAEPITIIQTSPDQFKKSENVGVVEHESDNAVNSSPKKPTPITPTKRKANARTTTARKARRKDSNSAATTMEAEPASPGGDQQAATVVPKGPVLPTSTSTIMHIQVESPSVVPSVESKLASSDTNSVTSQPTDEIRVTTVSGPTPPQKSPAETT</sequence>
<feature type="compositionally biased region" description="Basic residues" evidence="1">
    <location>
        <begin position="134"/>
        <end position="150"/>
    </location>
</feature>
<evidence type="ECO:0000313" key="2">
    <source>
        <dbReference type="EMBL" id="KAJ1948976.1"/>
    </source>
</evidence>
<feature type="region of interest" description="Disordered" evidence="1">
    <location>
        <begin position="197"/>
        <end position="243"/>
    </location>
</feature>
<protein>
    <submittedName>
        <fullName evidence="2">Uncharacterized protein</fullName>
    </submittedName>
</protein>
<feature type="compositionally biased region" description="Polar residues" evidence="1">
    <location>
        <begin position="18"/>
        <end position="29"/>
    </location>
</feature>
<evidence type="ECO:0000313" key="3">
    <source>
        <dbReference type="Proteomes" id="UP001150925"/>
    </source>
</evidence>
<feature type="non-terminal residue" evidence="2">
    <location>
        <position position="243"/>
    </location>
</feature>
<accession>A0A9W8AJL5</accession>
<proteinExistence type="predicted"/>
<feature type="region of interest" description="Disordered" evidence="1">
    <location>
        <begin position="72"/>
        <end position="183"/>
    </location>
</feature>
<gene>
    <name evidence="2" type="ORF">IWQ62_006812</name>
</gene>
<dbReference type="EMBL" id="JANBPY010004159">
    <property type="protein sequence ID" value="KAJ1948976.1"/>
    <property type="molecule type" value="Genomic_DNA"/>
</dbReference>
<feature type="compositionally biased region" description="Basic and acidic residues" evidence="1">
    <location>
        <begin position="103"/>
        <end position="118"/>
    </location>
</feature>
<name>A0A9W8AJL5_9FUNG</name>
<dbReference type="AlphaFoldDB" id="A0A9W8AJL5"/>
<keyword evidence="3" id="KW-1185">Reference proteome</keyword>
<evidence type="ECO:0000256" key="1">
    <source>
        <dbReference type="SAM" id="MobiDB-lite"/>
    </source>
</evidence>
<reference evidence="2" key="1">
    <citation type="submission" date="2022-07" db="EMBL/GenBank/DDBJ databases">
        <title>Phylogenomic reconstructions and comparative analyses of Kickxellomycotina fungi.</title>
        <authorList>
            <person name="Reynolds N.K."/>
            <person name="Stajich J.E."/>
            <person name="Barry K."/>
            <person name="Grigoriev I.V."/>
            <person name="Crous P."/>
            <person name="Smith M.E."/>
        </authorList>
    </citation>
    <scope>NUCLEOTIDE SEQUENCE</scope>
    <source>
        <strain evidence="2">RSA 1196</strain>
    </source>
</reference>
<feature type="region of interest" description="Disordered" evidence="1">
    <location>
        <begin position="1"/>
        <end position="32"/>
    </location>
</feature>
<comment type="caution">
    <text evidence="2">The sequence shown here is derived from an EMBL/GenBank/DDBJ whole genome shotgun (WGS) entry which is preliminary data.</text>
</comment>